<dbReference type="Pfam" id="PF00201">
    <property type="entry name" value="UDPGT"/>
    <property type="match status" value="1"/>
</dbReference>
<dbReference type="InterPro" id="IPR002213">
    <property type="entry name" value="UDP_glucos_trans"/>
</dbReference>
<feature type="signal peptide" evidence="7">
    <location>
        <begin position="1"/>
        <end position="18"/>
    </location>
</feature>
<dbReference type="AlphaFoldDB" id="A0A0N4Y8H4"/>
<keyword evidence="5 7" id="KW-0732">Signal</keyword>
<evidence type="ECO:0000256" key="6">
    <source>
        <dbReference type="ARBA" id="ARBA00047475"/>
    </source>
</evidence>
<reference evidence="8 9" key="2">
    <citation type="submission" date="2018-11" db="EMBL/GenBank/DDBJ databases">
        <authorList>
            <consortium name="Pathogen Informatics"/>
        </authorList>
    </citation>
    <scope>NUCLEOTIDE SEQUENCE [LARGE SCALE GENOMIC DNA]</scope>
</reference>
<evidence type="ECO:0000256" key="1">
    <source>
        <dbReference type="ARBA" id="ARBA00009995"/>
    </source>
</evidence>
<evidence type="ECO:0000256" key="2">
    <source>
        <dbReference type="ARBA" id="ARBA00012544"/>
    </source>
</evidence>
<keyword evidence="9" id="KW-1185">Reference proteome</keyword>
<dbReference type="STRING" id="27835.A0A0N4Y8H4"/>
<protein>
    <recommendedName>
        <fullName evidence="2">glucuronosyltransferase</fullName>
        <ecNumber evidence="2">2.4.1.17</ecNumber>
    </recommendedName>
</protein>
<evidence type="ECO:0000313" key="9">
    <source>
        <dbReference type="Proteomes" id="UP000271162"/>
    </source>
</evidence>
<dbReference type="OMA" id="SEPFTIC"/>
<dbReference type="PANTHER" id="PTHR48043:SF23">
    <property type="entry name" value="UDP-GLUCURONOSYLTRANSFERASE"/>
    <property type="match status" value="1"/>
</dbReference>
<reference evidence="10" key="1">
    <citation type="submission" date="2017-02" db="UniProtKB">
        <authorList>
            <consortium name="WormBaseParasite"/>
        </authorList>
    </citation>
    <scope>IDENTIFICATION</scope>
</reference>
<dbReference type="WBParaSite" id="NBR_0001252401-mRNA-1">
    <property type="protein sequence ID" value="NBR_0001252401-mRNA-1"/>
    <property type="gene ID" value="NBR_0001252401"/>
</dbReference>
<evidence type="ECO:0000256" key="3">
    <source>
        <dbReference type="ARBA" id="ARBA00022676"/>
    </source>
</evidence>
<dbReference type="Gene3D" id="3.40.50.2000">
    <property type="entry name" value="Glycogen Phosphorylase B"/>
    <property type="match status" value="1"/>
</dbReference>
<evidence type="ECO:0000256" key="7">
    <source>
        <dbReference type="SAM" id="SignalP"/>
    </source>
</evidence>
<evidence type="ECO:0000256" key="4">
    <source>
        <dbReference type="ARBA" id="ARBA00022679"/>
    </source>
</evidence>
<dbReference type="GO" id="GO:0015020">
    <property type="term" value="F:glucuronosyltransferase activity"/>
    <property type="evidence" value="ECO:0007669"/>
    <property type="project" value="UniProtKB-EC"/>
</dbReference>
<organism evidence="10">
    <name type="scientific">Nippostrongylus brasiliensis</name>
    <name type="common">Rat hookworm</name>
    <dbReference type="NCBI Taxonomy" id="27835"/>
    <lineage>
        <taxon>Eukaryota</taxon>
        <taxon>Metazoa</taxon>
        <taxon>Ecdysozoa</taxon>
        <taxon>Nematoda</taxon>
        <taxon>Chromadorea</taxon>
        <taxon>Rhabditida</taxon>
        <taxon>Rhabditina</taxon>
        <taxon>Rhabditomorpha</taxon>
        <taxon>Strongyloidea</taxon>
        <taxon>Heligmosomidae</taxon>
        <taxon>Nippostrongylus</taxon>
    </lineage>
</organism>
<dbReference type="EC" id="2.4.1.17" evidence="2"/>
<proteinExistence type="inferred from homology"/>
<feature type="chain" id="PRO_5043125584" description="glucuronosyltransferase" evidence="7">
    <location>
        <begin position="19"/>
        <end position="227"/>
    </location>
</feature>
<sequence>MIRSWVILLLISICVSNSYKFLVYSPIFAYSHSNFMGAIADTLTDAGHDVTVLMPILDMDQENKTGLTTTKKTIKVPPAPKNFKFMKSKEAILGNMWTMKPNVLSLFQMVQNMTESSFNTCEALLNNEKLLNQLAAERFDVAISEPFTICATGGLDDATSSILVQRGAVVQCSVLTEEYPTPLGLECSPKRILLKCTYNEEFDAQTARRRVCKPLKGSNLSDATVNE</sequence>
<dbReference type="PANTHER" id="PTHR48043">
    <property type="entry name" value="EG:EG0003.4 PROTEIN-RELATED"/>
    <property type="match status" value="1"/>
</dbReference>
<dbReference type="Proteomes" id="UP000271162">
    <property type="component" value="Unassembled WGS sequence"/>
</dbReference>
<keyword evidence="3" id="KW-0328">Glycosyltransferase</keyword>
<comment type="catalytic activity">
    <reaction evidence="6">
        <text>glucuronate acceptor + UDP-alpha-D-glucuronate = acceptor beta-D-glucuronoside + UDP + H(+)</text>
        <dbReference type="Rhea" id="RHEA:21032"/>
        <dbReference type="ChEBI" id="CHEBI:15378"/>
        <dbReference type="ChEBI" id="CHEBI:58052"/>
        <dbReference type="ChEBI" id="CHEBI:58223"/>
        <dbReference type="ChEBI" id="CHEBI:132367"/>
        <dbReference type="ChEBI" id="CHEBI:132368"/>
        <dbReference type="EC" id="2.4.1.17"/>
    </reaction>
</comment>
<evidence type="ECO:0000313" key="8">
    <source>
        <dbReference type="EMBL" id="VDL76114.1"/>
    </source>
</evidence>
<name>A0A0N4Y8H4_NIPBR</name>
<comment type="similarity">
    <text evidence="1">Belongs to the UDP-glycosyltransferase family.</text>
</comment>
<dbReference type="InterPro" id="IPR050271">
    <property type="entry name" value="UDP-glycosyltransferase"/>
</dbReference>
<evidence type="ECO:0000313" key="10">
    <source>
        <dbReference type="WBParaSite" id="NBR_0001252401-mRNA-1"/>
    </source>
</evidence>
<accession>A0A0N4Y8H4</accession>
<dbReference type="EMBL" id="UYSL01020784">
    <property type="protein sequence ID" value="VDL76114.1"/>
    <property type="molecule type" value="Genomic_DNA"/>
</dbReference>
<keyword evidence="4" id="KW-0808">Transferase</keyword>
<gene>
    <name evidence="8" type="ORF">NBR_LOCUS12525</name>
</gene>
<dbReference type="SUPFAM" id="SSF53756">
    <property type="entry name" value="UDP-Glycosyltransferase/glycogen phosphorylase"/>
    <property type="match status" value="1"/>
</dbReference>
<evidence type="ECO:0000256" key="5">
    <source>
        <dbReference type="ARBA" id="ARBA00022729"/>
    </source>
</evidence>